<gene>
    <name evidence="2" type="ORF">GGQ80_000343</name>
</gene>
<name>A0A840FAC9_9SPHN</name>
<evidence type="ECO:0008006" key="4">
    <source>
        <dbReference type="Google" id="ProtNLM"/>
    </source>
</evidence>
<reference evidence="2 3" key="1">
    <citation type="submission" date="2020-08" db="EMBL/GenBank/DDBJ databases">
        <title>Genomic Encyclopedia of Type Strains, Phase IV (KMG-IV): sequencing the most valuable type-strain genomes for metagenomic binning, comparative biology and taxonomic classification.</title>
        <authorList>
            <person name="Goeker M."/>
        </authorList>
    </citation>
    <scope>NUCLEOTIDE SEQUENCE [LARGE SCALE GENOMIC DNA]</scope>
    <source>
        <strain evidence="2 3">YC6723</strain>
    </source>
</reference>
<keyword evidence="1" id="KW-0732">Signal</keyword>
<evidence type="ECO:0000313" key="2">
    <source>
        <dbReference type="EMBL" id="MBB4152467.1"/>
    </source>
</evidence>
<protein>
    <recommendedName>
        <fullName evidence="4">Lipoprotein</fullName>
    </recommendedName>
</protein>
<evidence type="ECO:0000256" key="1">
    <source>
        <dbReference type="SAM" id="SignalP"/>
    </source>
</evidence>
<dbReference type="AlphaFoldDB" id="A0A840FAC9"/>
<organism evidence="2 3">
    <name type="scientific">Sphingomonas jinjuensis</name>
    <dbReference type="NCBI Taxonomy" id="535907"/>
    <lineage>
        <taxon>Bacteria</taxon>
        <taxon>Pseudomonadati</taxon>
        <taxon>Pseudomonadota</taxon>
        <taxon>Alphaproteobacteria</taxon>
        <taxon>Sphingomonadales</taxon>
        <taxon>Sphingomonadaceae</taxon>
        <taxon>Sphingomonas</taxon>
    </lineage>
</organism>
<keyword evidence="3" id="KW-1185">Reference proteome</keyword>
<dbReference type="PROSITE" id="PS51257">
    <property type="entry name" value="PROKAR_LIPOPROTEIN"/>
    <property type="match status" value="1"/>
</dbReference>
<sequence length="118" mass="11931">MTMRAALLCACALSLAACGEPVADQGNSIAAAAAGKPDAEFAKRIASLTPQQLNGLLFRAVRDAGRDCQQVTSSQKQADVGGRPAWTAVCDERTTWLVVLGAEGVATVTAAGTTPAAG</sequence>
<evidence type="ECO:0000313" key="3">
    <source>
        <dbReference type="Proteomes" id="UP000529795"/>
    </source>
</evidence>
<feature type="chain" id="PRO_5032510005" description="Lipoprotein" evidence="1">
    <location>
        <begin position="20"/>
        <end position="118"/>
    </location>
</feature>
<dbReference type="RefSeq" id="WP_183981993.1">
    <property type="nucleotide sequence ID" value="NZ_JACIEV010000001.1"/>
</dbReference>
<accession>A0A840FAC9</accession>
<dbReference type="EMBL" id="JACIEV010000001">
    <property type="protein sequence ID" value="MBB4152467.1"/>
    <property type="molecule type" value="Genomic_DNA"/>
</dbReference>
<comment type="caution">
    <text evidence="2">The sequence shown here is derived from an EMBL/GenBank/DDBJ whole genome shotgun (WGS) entry which is preliminary data.</text>
</comment>
<dbReference type="Proteomes" id="UP000529795">
    <property type="component" value="Unassembled WGS sequence"/>
</dbReference>
<proteinExistence type="predicted"/>
<feature type="signal peptide" evidence="1">
    <location>
        <begin position="1"/>
        <end position="19"/>
    </location>
</feature>